<feature type="domain" description="Polysaccharide chain length determinant N-terminal" evidence="16">
    <location>
        <begin position="25"/>
        <end position="110"/>
    </location>
</feature>
<keyword evidence="20" id="KW-1185">Reference proteome</keyword>
<evidence type="ECO:0000256" key="3">
    <source>
        <dbReference type="ARBA" id="ARBA00022475"/>
    </source>
</evidence>
<protein>
    <submittedName>
        <fullName evidence="19">Tyrosine-protein kinase Etk/Wzc</fullName>
    </submittedName>
</protein>
<comment type="subcellular location">
    <subcellularLocation>
        <location evidence="1">Cell inner membrane</location>
        <topology evidence="1">Multi-pass membrane protein</topology>
    </subcellularLocation>
</comment>
<dbReference type="Proteomes" id="UP000183487">
    <property type="component" value="Unassembled WGS sequence"/>
</dbReference>
<feature type="transmembrane region" description="Helical" evidence="15">
    <location>
        <begin position="445"/>
        <end position="465"/>
    </location>
</feature>
<reference evidence="20" key="1">
    <citation type="submission" date="2016-10" db="EMBL/GenBank/DDBJ databases">
        <authorList>
            <person name="Varghese N."/>
        </authorList>
    </citation>
    <scope>NUCLEOTIDE SEQUENCE [LARGE SCALE GENOMIC DNA]</scope>
    <source>
        <strain evidence="20">GAS106B</strain>
    </source>
</reference>
<keyword evidence="8 19" id="KW-0418">Kinase</keyword>
<keyword evidence="4" id="KW-0997">Cell inner membrane</keyword>
<keyword evidence="3" id="KW-1003">Cell membrane</keyword>
<dbReference type="NCBIfam" id="TIGR01007">
    <property type="entry name" value="eps_fam"/>
    <property type="match status" value="1"/>
</dbReference>
<dbReference type="Pfam" id="PF13807">
    <property type="entry name" value="GNVR"/>
    <property type="match status" value="1"/>
</dbReference>
<dbReference type="InterPro" id="IPR003856">
    <property type="entry name" value="LPS_length_determ_N"/>
</dbReference>
<feature type="compositionally biased region" description="Low complexity" evidence="14">
    <location>
        <begin position="533"/>
        <end position="548"/>
    </location>
</feature>
<dbReference type="InterPro" id="IPR032807">
    <property type="entry name" value="GNVR"/>
</dbReference>
<dbReference type="GO" id="GO:0005886">
    <property type="term" value="C:plasma membrane"/>
    <property type="evidence" value="ECO:0007669"/>
    <property type="project" value="UniProtKB-SubCell"/>
</dbReference>
<evidence type="ECO:0000256" key="2">
    <source>
        <dbReference type="ARBA" id="ARBA00008883"/>
    </source>
</evidence>
<name>A0A1H1HAY4_9BURK</name>
<dbReference type="PANTHER" id="PTHR32309">
    <property type="entry name" value="TYROSINE-PROTEIN KINASE"/>
    <property type="match status" value="1"/>
</dbReference>
<organism evidence="19 20">
    <name type="scientific">Paraburkholderia fungorum</name>
    <dbReference type="NCBI Taxonomy" id="134537"/>
    <lineage>
        <taxon>Bacteria</taxon>
        <taxon>Pseudomonadati</taxon>
        <taxon>Pseudomonadota</taxon>
        <taxon>Betaproteobacteria</taxon>
        <taxon>Burkholderiales</taxon>
        <taxon>Burkholderiaceae</taxon>
        <taxon>Paraburkholderia</taxon>
    </lineage>
</organism>
<dbReference type="PANTHER" id="PTHR32309:SF32">
    <property type="entry name" value="TYROSINE-PROTEIN KINASE ETK-RELATED"/>
    <property type="match status" value="1"/>
</dbReference>
<evidence type="ECO:0000259" key="16">
    <source>
        <dbReference type="Pfam" id="PF02706"/>
    </source>
</evidence>
<evidence type="ECO:0000256" key="5">
    <source>
        <dbReference type="ARBA" id="ARBA00022679"/>
    </source>
</evidence>
<accession>A0A1H1HAY4</accession>
<gene>
    <name evidence="19" type="ORF">SAMN05443245_3700</name>
</gene>
<evidence type="ECO:0000256" key="4">
    <source>
        <dbReference type="ARBA" id="ARBA00022519"/>
    </source>
</evidence>
<dbReference type="AlphaFoldDB" id="A0A1H1HAY4"/>
<feature type="domain" description="AAA" evidence="17">
    <location>
        <begin position="601"/>
        <end position="718"/>
    </location>
</feature>
<evidence type="ECO:0000313" key="20">
    <source>
        <dbReference type="Proteomes" id="UP000183487"/>
    </source>
</evidence>
<dbReference type="InterPro" id="IPR050445">
    <property type="entry name" value="Bact_polysacc_biosynth/exp"/>
</dbReference>
<keyword evidence="6 15" id="KW-0812">Transmembrane</keyword>
<evidence type="ECO:0000256" key="9">
    <source>
        <dbReference type="ARBA" id="ARBA00022840"/>
    </source>
</evidence>
<comment type="catalytic activity">
    <reaction evidence="13">
        <text>L-tyrosyl-[protein] + ATP = O-phospho-L-tyrosyl-[protein] + ADP + H(+)</text>
        <dbReference type="Rhea" id="RHEA:10596"/>
        <dbReference type="Rhea" id="RHEA-COMP:10136"/>
        <dbReference type="Rhea" id="RHEA-COMP:20101"/>
        <dbReference type="ChEBI" id="CHEBI:15378"/>
        <dbReference type="ChEBI" id="CHEBI:30616"/>
        <dbReference type="ChEBI" id="CHEBI:46858"/>
        <dbReference type="ChEBI" id="CHEBI:61978"/>
        <dbReference type="ChEBI" id="CHEBI:456216"/>
    </reaction>
</comment>
<evidence type="ECO:0000256" key="1">
    <source>
        <dbReference type="ARBA" id="ARBA00004429"/>
    </source>
</evidence>
<dbReference type="InterPro" id="IPR005702">
    <property type="entry name" value="Wzc-like_C"/>
</dbReference>
<dbReference type="SUPFAM" id="SSF52540">
    <property type="entry name" value="P-loop containing nucleoside triphosphate hydrolases"/>
    <property type="match status" value="1"/>
</dbReference>
<keyword evidence="7" id="KW-0547">Nucleotide-binding</keyword>
<dbReference type="EMBL" id="FNKP01000002">
    <property type="protein sequence ID" value="SDR22543.1"/>
    <property type="molecule type" value="Genomic_DNA"/>
</dbReference>
<comment type="similarity">
    <text evidence="2">Belongs to the etk/wzc family.</text>
</comment>
<feature type="transmembrane region" description="Helical" evidence="15">
    <location>
        <begin position="33"/>
        <end position="53"/>
    </location>
</feature>
<keyword evidence="12" id="KW-0829">Tyrosine-protein kinase</keyword>
<evidence type="ECO:0000313" key="19">
    <source>
        <dbReference type="EMBL" id="SDR22543.1"/>
    </source>
</evidence>
<dbReference type="RefSeq" id="WP_171910266.1">
    <property type="nucleotide sequence ID" value="NZ_FNKP01000002.1"/>
</dbReference>
<evidence type="ECO:0000259" key="17">
    <source>
        <dbReference type="Pfam" id="PF13614"/>
    </source>
</evidence>
<dbReference type="GO" id="GO:0005524">
    <property type="term" value="F:ATP binding"/>
    <property type="evidence" value="ECO:0007669"/>
    <property type="project" value="UniProtKB-KW"/>
</dbReference>
<dbReference type="InterPro" id="IPR027417">
    <property type="entry name" value="P-loop_NTPase"/>
</dbReference>
<dbReference type="Pfam" id="PF02706">
    <property type="entry name" value="Wzz"/>
    <property type="match status" value="1"/>
</dbReference>
<dbReference type="InterPro" id="IPR025669">
    <property type="entry name" value="AAA_dom"/>
</dbReference>
<evidence type="ECO:0000256" key="10">
    <source>
        <dbReference type="ARBA" id="ARBA00022989"/>
    </source>
</evidence>
<sequence length="786" mass="85087">MDYYPLNSLSPADNTERGQLSARGMLSLMRDHIWEIVVTTVIVLTLAVAYLLIATPIYSADVLVRVDPPEPNALGLALQSQEAMPPPAPAPVTEMAVMKSRSVLDPVIDKYRFDVSVTPHKIPILGDIAEKFSTPGEPAAPWLGLSSFAWGGERVQIGSLDVPIDLEEEKLTLIALAGNAFELLGPSNQVLVKGVVGTPVTDNGVSLLVKQLDARPGTKFEVIRWNELDAVKRFADLVKVSDKVKDSGLLQIEYADRSPDKAAEVANALGQQYLASAVASRQANDTTTLAFINGELPRLLADLRKAEDALKHFRSNSQSMQPTSEAQAYLQGGMDLDKQIATLQLQRTQLLERYQPDSRWVQSVDTQLSQLKNAKAQFNGRFSGMPSSERESVDLIRAQKVAETIYLGMVQKAEQLQVRRASTTGGAHIVDEAIRPHRPVKPQPAIVLGGGLLLGLVSGVVLVFMRRHVMTGVTDPRYVERRMSVPVFGEILFSQQQLSLDRSFANSSRKSLPGLGGRSSLPFQRTAPDVEMRSSASATGATRATGAAASLNGDSSRVLAARFPHDTSVEGLRGVRTAVTRDLAHARNNILMVIGPTPSAGKSFVAANLAILHAEIGSKVVLIDADMRRGHLASLFGDSNRGGLSEVLSERMALRSALRATSVEGLTFLSCGVRPENPAALLMKPRFKEVLERLGSQFDMVIIDTPPFLAVTDASIIASEAGASLLVLRSGMQSEQEIADTVKKMERAEGRIAGAVFNGIPLRRSTRNYGYATNYDSDYGDVETTH</sequence>
<evidence type="ECO:0000256" key="6">
    <source>
        <dbReference type="ARBA" id="ARBA00022692"/>
    </source>
</evidence>
<dbReference type="Pfam" id="PF23607">
    <property type="entry name" value="WZC_N"/>
    <property type="match status" value="1"/>
</dbReference>
<keyword evidence="9" id="KW-0067">ATP-binding</keyword>
<proteinExistence type="inferred from homology"/>
<evidence type="ECO:0000259" key="18">
    <source>
        <dbReference type="Pfam" id="PF13807"/>
    </source>
</evidence>
<evidence type="ECO:0000256" key="13">
    <source>
        <dbReference type="ARBA" id="ARBA00053015"/>
    </source>
</evidence>
<dbReference type="CDD" id="cd05387">
    <property type="entry name" value="BY-kinase"/>
    <property type="match status" value="1"/>
</dbReference>
<keyword evidence="11 15" id="KW-0472">Membrane</keyword>
<evidence type="ECO:0000256" key="7">
    <source>
        <dbReference type="ARBA" id="ARBA00022741"/>
    </source>
</evidence>
<keyword evidence="5" id="KW-0808">Transferase</keyword>
<dbReference type="Pfam" id="PF13614">
    <property type="entry name" value="AAA_31"/>
    <property type="match status" value="1"/>
</dbReference>
<evidence type="ECO:0000256" key="11">
    <source>
        <dbReference type="ARBA" id="ARBA00023136"/>
    </source>
</evidence>
<keyword evidence="10 15" id="KW-1133">Transmembrane helix</keyword>
<dbReference type="GO" id="GO:0004713">
    <property type="term" value="F:protein tyrosine kinase activity"/>
    <property type="evidence" value="ECO:0007669"/>
    <property type="project" value="UniProtKB-KW"/>
</dbReference>
<evidence type="ECO:0000256" key="8">
    <source>
        <dbReference type="ARBA" id="ARBA00022777"/>
    </source>
</evidence>
<evidence type="ECO:0000256" key="15">
    <source>
        <dbReference type="SAM" id="Phobius"/>
    </source>
</evidence>
<evidence type="ECO:0000256" key="12">
    <source>
        <dbReference type="ARBA" id="ARBA00023137"/>
    </source>
</evidence>
<feature type="domain" description="Tyrosine-protein kinase G-rich" evidence="18">
    <location>
        <begin position="389"/>
        <end position="467"/>
    </location>
</feature>
<dbReference type="Gene3D" id="3.40.50.300">
    <property type="entry name" value="P-loop containing nucleotide triphosphate hydrolases"/>
    <property type="match status" value="1"/>
</dbReference>
<evidence type="ECO:0000256" key="14">
    <source>
        <dbReference type="SAM" id="MobiDB-lite"/>
    </source>
</evidence>
<feature type="region of interest" description="Disordered" evidence="14">
    <location>
        <begin position="509"/>
        <end position="548"/>
    </location>
</feature>